<dbReference type="Gene3D" id="3.30.70.270">
    <property type="match status" value="1"/>
</dbReference>
<dbReference type="Proteomes" id="UP000000466">
    <property type="component" value="Chromosome"/>
</dbReference>
<dbReference type="SMART" id="SM00267">
    <property type="entry name" value="GGDEF"/>
    <property type="match status" value="1"/>
</dbReference>
<dbReference type="InterPro" id="IPR007892">
    <property type="entry name" value="CHASE4"/>
</dbReference>
<evidence type="ECO:0000256" key="2">
    <source>
        <dbReference type="ARBA" id="ARBA00012528"/>
    </source>
</evidence>
<proteinExistence type="predicted"/>
<dbReference type="STRING" id="1117647.M5M_17450"/>
<dbReference type="CDD" id="cd06225">
    <property type="entry name" value="HAMP"/>
    <property type="match status" value="1"/>
</dbReference>
<dbReference type="NCBIfam" id="TIGR00254">
    <property type="entry name" value="GGDEF"/>
    <property type="match status" value="1"/>
</dbReference>
<dbReference type="GO" id="GO:1902201">
    <property type="term" value="P:negative regulation of bacterial-type flagellum-dependent cell motility"/>
    <property type="evidence" value="ECO:0007669"/>
    <property type="project" value="TreeGrafter"/>
</dbReference>
<dbReference type="EMBL" id="CP003746">
    <property type="protein sequence ID" value="AFV00619.1"/>
    <property type="molecule type" value="Genomic_DNA"/>
</dbReference>
<gene>
    <name evidence="8" type="ordered locus">M5M_17450</name>
</gene>
<accession>K4KR53</accession>
<dbReference type="KEGG" id="saga:M5M_17450"/>
<dbReference type="AlphaFoldDB" id="K4KR53"/>
<evidence type="ECO:0000256" key="3">
    <source>
        <dbReference type="ARBA" id="ARBA00034247"/>
    </source>
</evidence>
<evidence type="ECO:0000259" key="6">
    <source>
        <dbReference type="PROSITE" id="PS50885"/>
    </source>
</evidence>
<dbReference type="InterPro" id="IPR050469">
    <property type="entry name" value="Diguanylate_Cyclase"/>
</dbReference>
<dbReference type="eggNOG" id="COG3706">
    <property type="taxonomic scope" value="Bacteria"/>
</dbReference>
<dbReference type="OrthoDB" id="9812260at2"/>
<dbReference type="PROSITE" id="PS50885">
    <property type="entry name" value="HAMP"/>
    <property type="match status" value="1"/>
</dbReference>
<dbReference type="SUPFAM" id="SSF55073">
    <property type="entry name" value="Nucleotide cyclase"/>
    <property type="match status" value="1"/>
</dbReference>
<reference evidence="8 9" key="1">
    <citation type="journal article" date="2013" name="Genome Announc.">
        <title>Complete genome sequence of Simiduia agarivorans SA1(T), a marine bacterium able to degrade a variety of polysaccharides.</title>
        <authorList>
            <person name="Lin S.Y."/>
            <person name="Shieh W.Y."/>
            <person name="Chen J.S."/>
            <person name="Tang S.L."/>
        </authorList>
    </citation>
    <scope>NUCLEOTIDE SEQUENCE [LARGE SCALE GENOMIC DNA]</scope>
    <source>
        <strain evidence="9">DSM 21679 / JCM 13881 / BCRC 17597 / SA1</strain>
    </source>
</reference>
<feature type="transmembrane region" description="Helical" evidence="5">
    <location>
        <begin position="256"/>
        <end position="275"/>
    </location>
</feature>
<dbReference type="GO" id="GO:0043709">
    <property type="term" value="P:cell adhesion involved in single-species biofilm formation"/>
    <property type="evidence" value="ECO:0007669"/>
    <property type="project" value="TreeGrafter"/>
</dbReference>
<dbReference type="InterPro" id="IPR043128">
    <property type="entry name" value="Rev_trsase/Diguanyl_cyclase"/>
</dbReference>
<evidence type="ECO:0000259" key="7">
    <source>
        <dbReference type="PROSITE" id="PS50887"/>
    </source>
</evidence>
<keyword evidence="5" id="KW-0472">Membrane</keyword>
<dbReference type="Pfam" id="PF05228">
    <property type="entry name" value="CHASE4"/>
    <property type="match status" value="1"/>
</dbReference>
<feature type="domain" description="HAMP" evidence="6">
    <location>
        <begin position="308"/>
        <end position="361"/>
    </location>
</feature>
<dbReference type="GO" id="GO:0005886">
    <property type="term" value="C:plasma membrane"/>
    <property type="evidence" value="ECO:0007669"/>
    <property type="project" value="TreeGrafter"/>
</dbReference>
<dbReference type="InterPro" id="IPR029787">
    <property type="entry name" value="Nucleotide_cyclase"/>
</dbReference>
<dbReference type="InterPro" id="IPR003660">
    <property type="entry name" value="HAMP_dom"/>
</dbReference>
<dbReference type="SMART" id="SM00304">
    <property type="entry name" value="HAMP"/>
    <property type="match status" value="1"/>
</dbReference>
<name>K4KR53_SIMAS</name>
<comment type="cofactor">
    <cofactor evidence="1">
        <name>Mg(2+)</name>
        <dbReference type="ChEBI" id="CHEBI:18420"/>
    </cofactor>
</comment>
<dbReference type="GO" id="GO:0052621">
    <property type="term" value="F:diguanylate cyclase activity"/>
    <property type="evidence" value="ECO:0007669"/>
    <property type="project" value="UniProtKB-EC"/>
</dbReference>
<dbReference type="PANTHER" id="PTHR45138:SF9">
    <property type="entry name" value="DIGUANYLATE CYCLASE DGCM-RELATED"/>
    <property type="match status" value="1"/>
</dbReference>
<dbReference type="HOGENOM" id="CLU_036190_0_0_6"/>
<dbReference type="PANTHER" id="PTHR45138">
    <property type="entry name" value="REGULATORY COMPONENTS OF SENSORY TRANSDUCTION SYSTEM"/>
    <property type="match status" value="1"/>
</dbReference>
<feature type="transmembrane region" description="Helical" evidence="5">
    <location>
        <begin position="12"/>
        <end position="34"/>
    </location>
</feature>
<evidence type="ECO:0000256" key="4">
    <source>
        <dbReference type="SAM" id="Coils"/>
    </source>
</evidence>
<dbReference type="GO" id="GO:0007165">
    <property type="term" value="P:signal transduction"/>
    <property type="evidence" value="ECO:0007669"/>
    <property type="project" value="InterPro"/>
</dbReference>
<keyword evidence="5" id="KW-1133">Transmembrane helix</keyword>
<protein>
    <recommendedName>
        <fullName evidence="2">diguanylate cyclase</fullName>
        <ecNumber evidence="2">2.7.7.65</ecNumber>
    </recommendedName>
</protein>
<dbReference type="EC" id="2.7.7.65" evidence="2"/>
<evidence type="ECO:0000256" key="1">
    <source>
        <dbReference type="ARBA" id="ARBA00001946"/>
    </source>
</evidence>
<dbReference type="eggNOG" id="COG3322">
    <property type="taxonomic scope" value="Bacteria"/>
</dbReference>
<dbReference type="InterPro" id="IPR000160">
    <property type="entry name" value="GGDEF_dom"/>
</dbReference>
<dbReference type="PROSITE" id="PS50887">
    <property type="entry name" value="GGDEF"/>
    <property type="match status" value="1"/>
</dbReference>
<keyword evidence="5" id="KW-0812">Transmembrane</keyword>
<comment type="catalytic activity">
    <reaction evidence="3">
        <text>2 GTP = 3',3'-c-di-GMP + 2 diphosphate</text>
        <dbReference type="Rhea" id="RHEA:24898"/>
        <dbReference type="ChEBI" id="CHEBI:33019"/>
        <dbReference type="ChEBI" id="CHEBI:37565"/>
        <dbReference type="ChEBI" id="CHEBI:58805"/>
        <dbReference type="EC" id="2.7.7.65"/>
    </reaction>
</comment>
<feature type="domain" description="GGDEF" evidence="7">
    <location>
        <begin position="404"/>
        <end position="548"/>
    </location>
</feature>
<keyword evidence="9" id="KW-1185">Reference proteome</keyword>
<feature type="transmembrane region" description="Helical" evidence="5">
    <location>
        <begin position="287"/>
        <end position="310"/>
    </location>
</feature>
<dbReference type="RefSeq" id="WP_015048771.1">
    <property type="nucleotide sequence ID" value="NC_018868.3"/>
</dbReference>
<dbReference type="Gene3D" id="6.10.340.10">
    <property type="match status" value="1"/>
</dbReference>
<evidence type="ECO:0000256" key="5">
    <source>
        <dbReference type="SAM" id="Phobius"/>
    </source>
</evidence>
<dbReference type="Pfam" id="PF00990">
    <property type="entry name" value="GGDEF"/>
    <property type="match status" value="1"/>
</dbReference>
<sequence>MGAGQLQAGYQLRLWAIALGGLAFSFLLIAQLAVRYWFHVPAMQQLVDVADQKDRARIESFLSSHMASLISRASDNAVWDDAYDFVQNPNERFIARSFDARSLADNEISGLGYINAAGKVLWSLGYDWAQPHDGRPALDHLPMTDPQLLEYLLIPPLVPERDSFETRSGYLATSRGPLMYASVPVLPTSFGDGTQASVGVLVVWQWLDQAFWQRAAETTQLEVSARFLPRQLASLSPPFEELRPGARSVRNRDNQLAWLLEGPAGALMLVVLELGSPQFDSGVISDALLVGMLAAALLLLVLGTCVRYWLILPLISLRGQMEALQREGDYSQRLQVNSYEELEGLSDQFNQLLDEVQRQQAMAQRRQAELQLASISDGLTGLANRRYLDQFMDESWARAKRDRISFCLLLVDVDYFKDFNDHYGHDEGDQVLRSIARVLREHQPPQDAIAARYGGEEFCLIAVGLEVSEFEALCDGLRRGILGLHIAHAKSELGVVTASLGAVFIDAQEVRLPNLSGRNALRTMFKAADSCLYESKRAGRNQVRTCDWRGLNGS</sequence>
<dbReference type="CDD" id="cd01949">
    <property type="entry name" value="GGDEF"/>
    <property type="match status" value="1"/>
</dbReference>
<feature type="coiled-coil region" evidence="4">
    <location>
        <begin position="339"/>
        <end position="373"/>
    </location>
</feature>
<evidence type="ECO:0000313" key="9">
    <source>
        <dbReference type="Proteomes" id="UP000000466"/>
    </source>
</evidence>
<keyword evidence="4" id="KW-0175">Coiled coil</keyword>
<evidence type="ECO:0000313" key="8">
    <source>
        <dbReference type="EMBL" id="AFV00619.1"/>
    </source>
</evidence>
<organism evidence="8 9">
    <name type="scientific">Simiduia agarivorans (strain DSM 21679 / JCM 13881 / BCRC 17597 / SA1)</name>
    <dbReference type="NCBI Taxonomy" id="1117647"/>
    <lineage>
        <taxon>Bacteria</taxon>
        <taxon>Pseudomonadati</taxon>
        <taxon>Pseudomonadota</taxon>
        <taxon>Gammaproteobacteria</taxon>
        <taxon>Cellvibrionales</taxon>
        <taxon>Cellvibrionaceae</taxon>
        <taxon>Simiduia</taxon>
    </lineage>
</organism>
<dbReference type="FunFam" id="3.30.70.270:FF:000001">
    <property type="entry name" value="Diguanylate cyclase domain protein"/>
    <property type="match status" value="1"/>
</dbReference>